<evidence type="ECO:0000313" key="2">
    <source>
        <dbReference type="EMBL" id="RVD91811.1"/>
    </source>
</evidence>
<dbReference type="STRING" id="291195.A0A437AKU2"/>
<reference evidence="2 3" key="1">
    <citation type="submission" date="2018-10" db="EMBL/GenBank/DDBJ databases">
        <title>Draft genome sequence of the microsporidian Tubulinosema ratisbonensis.</title>
        <authorList>
            <person name="Polonais V."/>
            <person name="Peyretaillade E."/>
            <person name="Niehus S."/>
            <person name="Wawrzyniak I."/>
            <person name="Franchet A."/>
            <person name="Gaspin C."/>
            <person name="Reichstadt M."/>
            <person name="Belser C."/>
            <person name="Labadie K."/>
            <person name="Delbac F."/>
            <person name="Ferrandon D."/>
        </authorList>
    </citation>
    <scope>NUCLEOTIDE SEQUENCE [LARGE SCALE GENOMIC DNA]</scope>
    <source>
        <strain evidence="2 3">Franzen</strain>
    </source>
</reference>
<gene>
    <name evidence="2" type="ORF">TUBRATIS_17350</name>
</gene>
<sequence>MQIKDLQSKKEHLENQLKELKSLEKTYSSNVTNISLEINRIKHELIEIQNKKENFRKNLEKRNGKIVELKEKLTQHKEKRKEEQFIILKRELKEKILEIENLNFFISFSIFNSFKKLKNYENKFLKNEINKIYKEKKEELIEKIESLIEENLFKRKKLNSAFYYFKLLISCELFFSEQFFDDYFFKKISDKFTFHFLSDKETNRLDKPEWLFKFLKEQLFDYFSLYLIFKKDFFKLLEKVEELIKIKLREIFILQTDQKRKLVWHFYDEFILYINEINKFLKETMSLYKEYIPKLKENTEILLKIEQNSIKERINKIHKLSYKKWFEEYKLITKETFHFCKRFGVLESNFVEVLVFLLTNIKDSYEMFVDEMRFSSESEIILLCEIYSQIEQYKYFLQSEENELLIINPKLNFSVLQKTKNNFFIFNQQNFKTIKELLSDEVNSKLRNIRNFNYVDQNTVVSFVIDLSNILSLYKKCTSFSYLERMCNKILDTFLLERIILSIKLTSEQSFKLKDLVKRLNDLFDCNFEMSFKGVKCLECIFDGKFYDEDVKLYEKIKAIYD</sequence>
<dbReference type="AlphaFoldDB" id="A0A437AKU2"/>
<protein>
    <submittedName>
        <fullName evidence="2">Uncharacterized protein</fullName>
    </submittedName>
</protein>
<feature type="coiled-coil region" evidence="1">
    <location>
        <begin position="122"/>
        <end position="157"/>
    </location>
</feature>
<proteinExistence type="predicted"/>
<accession>A0A437AKU2</accession>
<keyword evidence="1" id="KW-0175">Coiled coil</keyword>
<dbReference type="VEuPathDB" id="MicrosporidiaDB:TUBRATIS_17350"/>
<feature type="coiled-coil region" evidence="1">
    <location>
        <begin position="3"/>
        <end position="79"/>
    </location>
</feature>
<organism evidence="2 3">
    <name type="scientific">Tubulinosema ratisbonensis</name>
    <dbReference type="NCBI Taxonomy" id="291195"/>
    <lineage>
        <taxon>Eukaryota</taxon>
        <taxon>Fungi</taxon>
        <taxon>Fungi incertae sedis</taxon>
        <taxon>Microsporidia</taxon>
        <taxon>Tubulinosematoidea</taxon>
        <taxon>Tubulinosematidae</taxon>
        <taxon>Tubulinosema</taxon>
    </lineage>
</organism>
<name>A0A437AKU2_9MICR</name>
<evidence type="ECO:0000313" key="3">
    <source>
        <dbReference type="Proteomes" id="UP000282876"/>
    </source>
</evidence>
<dbReference type="EMBL" id="RCSS01000401">
    <property type="protein sequence ID" value="RVD91811.1"/>
    <property type="molecule type" value="Genomic_DNA"/>
</dbReference>
<comment type="caution">
    <text evidence="2">The sequence shown here is derived from an EMBL/GenBank/DDBJ whole genome shotgun (WGS) entry which is preliminary data.</text>
</comment>
<keyword evidence="3" id="KW-1185">Reference proteome</keyword>
<evidence type="ECO:0000256" key="1">
    <source>
        <dbReference type="SAM" id="Coils"/>
    </source>
</evidence>
<dbReference type="OrthoDB" id="2189254at2759"/>
<dbReference type="Proteomes" id="UP000282876">
    <property type="component" value="Unassembled WGS sequence"/>
</dbReference>